<feature type="coiled-coil region" evidence="1">
    <location>
        <begin position="286"/>
        <end position="320"/>
    </location>
</feature>
<feature type="compositionally biased region" description="Polar residues" evidence="2">
    <location>
        <begin position="100"/>
        <end position="119"/>
    </location>
</feature>
<dbReference type="AlphaFoldDB" id="A0AAN8I6P1"/>
<evidence type="ECO:0000256" key="1">
    <source>
        <dbReference type="SAM" id="Coils"/>
    </source>
</evidence>
<accession>A0AAN8I6P1</accession>
<evidence type="ECO:0000313" key="4">
    <source>
        <dbReference type="Proteomes" id="UP001316803"/>
    </source>
</evidence>
<sequence>MSSPSKRRRTSPTTYIGVSDQENHEHAQPRPSTPKRASYQSPTKASLARSNPGVLQQVAQAKQRRESEPNRRQSLLDAVLGNKRTQPEDGQEHVEETRATDTSTAVPLESGQDTQTATLANDIADAFRDAPGPNATLPDSRPQEITRQTPNYSPRRNEIPTFTSPSIVPRLVKSTSTSQQQARRSTSAELPPTPVQLGSDSQPSRPRGLASSSPGGSGRRRVRIRGGHVTSSPLKPKAPAPAVEEPQEDLDHAEIASGIEDDLEEEVQNQSIEGVEDLEETDDPTIRDKQQQLRSLQMDLKALQEQYDKLQTISKDINQNKSKTHAPTNLDENLTFLLNSLPPPKETWPPRPEDHPLFQKHPQTYLTLFSPGNLRMSYQCWEDTNPSTTKTKGQAPSRNTFVYQTTFAAPEPWPPSTLNLTFDVITDQDTCEIVKIVFANNKHQPIALQNWINDRLQRPVFKTDLATIMTGVGRYFEEDVKRASIYKYLTEKLTTSTGAEQRKITLPVQSRQDALALLSYLNTTQQSFSPTNANTNAQTLKRTRHSLGSAGTRQMMLTYDITLNWIGQPRTHVDICTSGFSNDATQHARKLFGEISAVDGVCAAFEGVWDVLGMNGTVGADGVNGSDEVVGAGGEKGREKGRKKARRMTEFESPVKS</sequence>
<feature type="compositionally biased region" description="Low complexity" evidence="2">
    <location>
        <begin position="174"/>
        <end position="188"/>
    </location>
</feature>
<protein>
    <submittedName>
        <fullName evidence="3">Uncharacterized protein</fullName>
    </submittedName>
</protein>
<dbReference type="EMBL" id="JAKLMC020000017">
    <property type="protein sequence ID" value="KAK5952116.1"/>
    <property type="molecule type" value="Genomic_DNA"/>
</dbReference>
<evidence type="ECO:0000313" key="3">
    <source>
        <dbReference type="EMBL" id="KAK5952116.1"/>
    </source>
</evidence>
<gene>
    <name evidence="3" type="ORF">OHC33_007003</name>
</gene>
<evidence type="ECO:0000256" key="2">
    <source>
        <dbReference type="SAM" id="MobiDB-lite"/>
    </source>
</evidence>
<feature type="region of interest" description="Disordered" evidence="2">
    <location>
        <begin position="1"/>
        <end position="249"/>
    </location>
</feature>
<keyword evidence="4" id="KW-1185">Reference proteome</keyword>
<dbReference type="Proteomes" id="UP001316803">
    <property type="component" value="Unassembled WGS sequence"/>
</dbReference>
<feature type="compositionally biased region" description="Basic and acidic residues" evidence="2">
    <location>
        <begin position="647"/>
        <end position="657"/>
    </location>
</feature>
<name>A0AAN8I6P1_9EURO</name>
<feature type="compositionally biased region" description="Polar residues" evidence="2">
    <location>
        <begin position="143"/>
        <end position="166"/>
    </location>
</feature>
<feature type="region of interest" description="Disordered" evidence="2">
    <location>
        <begin position="264"/>
        <end position="285"/>
    </location>
</feature>
<feature type="compositionally biased region" description="Acidic residues" evidence="2">
    <location>
        <begin position="274"/>
        <end position="283"/>
    </location>
</feature>
<reference evidence="3 4" key="1">
    <citation type="submission" date="2022-12" db="EMBL/GenBank/DDBJ databases">
        <title>Genomic features and morphological characterization of a novel Knufia sp. strain isolated from spacecraft assembly facility.</title>
        <authorList>
            <person name="Teixeira M."/>
            <person name="Chander A.M."/>
            <person name="Stajich J.E."/>
            <person name="Venkateswaran K."/>
        </authorList>
    </citation>
    <scope>NUCLEOTIDE SEQUENCE [LARGE SCALE GENOMIC DNA]</scope>
    <source>
        <strain evidence="3 4">FJI-L2-BK-P2</strain>
    </source>
</reference>
<feature type="compositionally biased region" description="Basic and acidic residues" evidence="2">
    <location>
        <begin position="85"/>
        <end position="99"/>
    </location>
</feature>
<proteinExistence type="predicted"/>
<feature type="compositionally biased region" description="Low complexity" evidence="2">
    <location>
        <begin position="203"/>
        <end position="214"/>
    </location>
</feature>
<organism evidence="3 4">
    <name type="scientific">Knufia fluminis</name>
    <dbReference type="NCBI Taxonomy" id="191047"/>
    <lineage>
        <taxon>Eukaryota</taxon>
        <taxon>Fungi</taxon>
        <taxon>Dikarya</taxon>
        <taxon>Ascomycota</taxon>
        <taxon>Pezizomycotina</taxon>
        <taxon>Eurotiomycetes</taxon>
        <taxon>Chaetothyriomycetidae</taxon>
        <taxon>Chaetothyriales</taxon>
        <taxon>Trichomeriaceae</taxon>
        <taxon>Knufia</taxon>
    </lineage>
</organism>
<feature type="region of interest" description="Disordered" evidence="2">
    <location>
        <begin position="627"/>
        <end position="657"/>
    </location>
</feature>
<keyword evidence="1" id="KW-0175">Coiled coil</keyword>
<feature type="compositionally biased region" description="Basic residues" evidence="2">
    <location>
        <begin position="1"/>
        <end position="10"/>
    </location>
</feature>
<comment type="caution">
    <text evidence="3">The sequence shown here is derived from an EMBL/GenBank/DDBJ whole genome shotgun (WGS) entry which is preliminary data.</text>
</comment>